<keyword evidence="4 6" id="KW-1133">Transmembrane helix</keyword>
<feature type="transmembrane region" description="Helical" evidence="6">
    <location>
        <begin position="273"/>
        <end position="290"/>
    </location>
</feature>
<evidence type="ECO:0000313" key="8">
    <source>
        <dbReference type="Proteomes" id="UP001396898"/>
    </source>
</evidence>
<dbReference type="PANTHER" id="PTHR43791:SF15">
    <property type="entry name" value="TRANSPORTER SEO1-RELATED"/>
    <property type="match status" value="1"/>
</dbReference>
<keyword evidence="3 6" id="KW-0812">Transmembrane</keyword>
<dbReference type="InterPro" id="IPR011701">
    <property type="entry name" value="MFS"/>
</dbReference>
<gene>
    <name evidence="7" type="ORF">PG991_003315</name>
</gene>
<dbReference type="PANTHER" id="PTHR43791">
    <property type="entry name" value="PERMEASE-RELATED"/>
    <property type="match status" value="1"/>
</dbReference>
<dbReference type="EMBL" id="JAQQWI010000006">
    <property type="protein sequence ID" value="KAK8033917.1"/>
    <property type="molecule type" value="Genomic_DNA"/>
</dbReference>
<dbReference type="InterPro" id="IPR036259">
    <property type="entry name" value="MFS_trans_sf"/>
</dbReference>
<proteinExistence type="predicted"/>
<keyword evidence="2" id="KW-0813">Transport</keyword>
<sequence length="439" mass="48949">MASETKRRWYDFSWYAAEDTKEERRFIRKLDLLIVPYAFVSYWVKYIDQSNLNNAYVAGMKEDIGFHGNELVQLQTLYTVGAVVGQLPFLFLFTHVPLNILIPSMDVCWGVFTLLQFRVTGFAEIAAYRFLVGFFEAAFFPAMHYLFGSWYRGDEIGRRGGIFYVGYSLGILTAGLIQAGASARLDGVNGLAGWRWMYIICALITVPIGMLGYFIIPGTPDQPNRLVWGIIAVDVFFWNAGLPGSTGSFLLWIKSLGRYSHAQTNELGTISPALGIFYTLLVCFLSDLALGPAWAITLAHVWNAIGLVILTAWDVPESAKWFAYATNYASQSMSSVLHGWVNAQLRDAPAERAFTLVLINAIAQSTTAWTPLLVFPTIEAPRFAKGYAFSLSCSMVLIVLVHILDAYLKRKERAKLARQDVVETTEVAGSEAEIVNGKK</sequence>
<name>A0ABR1SHX9_9PEZI</name>
<evidence type="ECO:0000256" key="2">
    <source>
        <dbReference type="ARBA" id="ARBA00022448"/>
    </source>
</evidence>
<comment type="caution">
    <text evidence="7">The sequence shown here is derived from an EMBL/GenBank/DDBJ whole genome shotgun (WGS) entry which is preliminary data.</text>
</comment>
<evidence type="ECO:0008006" key="9">
    <source>
        <dbReference type="Google" id="ProtNLM"/>
    </source>
</evidence>
<evidence type="ECO:0000313" key="7">
    <source>
        <dbReference type="EMBL" id="KAK8033917.1"/>
    </source>
</evidence>
<evidence type="ECO:0000256" key="1">
    <source>
        <dbReference type="ARBA" id="ARBA00004141"/>
    </source>
</evidence>
<comment type="subcellular location">
    <subcellularLocation>
        <location evidence="1">Membrane</location>
        <topology evidence="1">Multi-pass membrane protein</topology>
    </subcellularLocation>
</comment>
<accession>A0ABR1SHX9</accession>
<feature type="transmembrane region" description="Helical" evidence="6">
    <location>
        <begin position="228"/>
        <end position="253"/>
    </location>
</feature>
<dbReference type="Proteomes" id="UP001396898">
    <property type="component" value="Unassembled WGS sequence"/>
</dbReference>
<reference evidence="7 8" key="1">
    <citation type="submission" date="2023-01" db="EMBL/GenBank/DDBJ databases">
        <title>Analysis of 21 Apiospora genomes using comparative genomics revels a genus with tremendous synthesis potential of carbohydrate active enzymes and secondary metabolites.</title>
        <authorList>
            <person name="Sorensen T."/>
        </authorList>
    </citation>
    <scope>NUCLEOTIDE SEQUENCE [LARGE SCALE GENOMIC DNA]</scope>
    <source>
        <strain evidence="7 8">CBS 20057</strain>
    </source>
</reference>
<organism evidence="7 8">
    <name type="scientific">Apiospora marii</name>
    <dbReference type="NCBI Taxonomy" id="335849"/>
    <lineage>
        <taxon>Eukaryota</taxon>
        <taxon>Fungi</taxon>
        <taxon>Dikarya</taxon>
        <taxon>Ascomycota</taxon>
        <taxon>Pezizomycotina</taxon>
        <taxon>Sordariomycetes</taxon>
        <taxon>Xylariomycetidae</taxon>
        <taxon>Amphisphaeriales</taxon>
        <taxon>Apiosporaceae</taxon>
        <taxon>Apiospora</taxon>
    </lineage>
</organism>
<feature type="transmembrane region" description="Helical" evidence="6">
    <location>
        <begin position="353"/>
        <end position="375"/>
    </location>
</feature>
<protein>
    <recommendedName>
        <fullName evidence="9">Major facilitator superfamily (MFS) profile domain-containing protein</fullName>
    </recommendedName>
</protein>
<feature type="transmembrane region" description="Helical" evidence="6">
    <location>
        <begin position="125"/>
        <end position="148"/>
    </location>
</feature>
<dbReference type="Pfam" id="PF07690">
    <property type="entry name" value="MFS_1"/>
    <property type="match status" value="1"/>
</dbReference>
<evidence type="ECO:0000256" key="5">
    <source>
        <dbReference type="ARBA" id="ARBA00023136"/>
    </source>
</evidence>
<keyword evidence="8" id="KW-1185">Reference proteome</keyword>
<feature type="transmembrane region" description="Helical" evidence="6">
    <location>
        <begin position="321"/>
        <end position="341"/>
    </location>
</feature>
<feature type="transmembrane region" description="Helical" evidence="6">
    <location>
        <begin position="387"/>
        <end position="408"/>
    </location>
</feature>
<evidence type="ECO:0000256" key="4">
    <source>
        <dbReference type="ARBA" id="ARBA00022989"/>
    </source>
</evidence>
<evidence type="ECO:0000256" key="6">
    <source>
        <dbReference type="SAM" id="Phobius"/>
    </source>
</evidence>
<evidence type="ECO:0000256" key="3">
    <source>
        <dbReference type="ARBA" id="ARBA00022692"/>
    </source>
</evidence>
<dbReference type="Gene3D" id="1.20.1250.20">
    <property type="entry name" value="MFS general substrate transporter like domains"/>
    <property type="match status" value="1"/>
</dbReference>
<feature type="transmembrane region" description="Helical" evidence="6">
    <location>
        <begin position="297"/>
        <end position="315"/>
    </location>
</feature>
<dbReference type="SUPFAM" id="SSF103473">
    <property type="entry name" value="MFS general substrate transporter"/>
    <property type="match status" value="1"/>
</dbReference>
<feature type="transmembrane region" description="Helical" evidence="6">
    <location>
        <begin position="160"/>
        <end position="181"/>
    </location>
</feature>
<keyword evidence="5 6" id="KW-0472">Membrane</keyword>
<feature type="transmembrane region" description="Helical" evidence="6">
    <location>
        <begin position="196"/>
        <end position="216"/>
    </location>
</feature>